<evidence type="ECO:0000313" key="2">
    <source>
        <dbReference type="EnsemblMetazoa" id="OVOC607.1"/>
    </source>
</evidence>
<dbReference type="Proteomes" id="UP000024404">
    <property type="component" value="Unassembled WGS sequence"/>
</dbReference>
<sequence>MKTPTRAHAYQKLRLTHVADPNGNRNKISGMPEIRRGSKRQTTRPLNTYFSKKEKIIRRICGNC</sequence>
<feature type="region of interest" description="Disordered" evidence="1">
    <location>
        <begin position="19"/>
        <end position="45"/>
    </location>
</feature>
<evidence type="ECO:0000256" key="1">
    <source>
        <dbReference type="SAM" id="MobiDB-lite"/>
    </source>
</evidence>
<dbReference type="EMBL" id="CMVM020000020">
    <property type="status" value="NOT_ANNOTATED_CDS"/>
    <property type="molecule type" value="Genomic_DNA"/>
</dbReference>
<proteinExistence type="predicted"/>
<reference evidence="2" key="2">
    <citation type="submission" date="2022-06" db="UniProtKB">
        <authorList>
            <consortium name="EnsemblMetazoa"/>
        </authorList>
    </citation>
    <scope>IDENTIFICATION</scope>
</reference>
<organism evidence="2 3">
    <name type="scientific">Onchocerca volvulus</name>
    <dbReference type="NCBI Taxonomy" id="6282"/>
    <lineage>
        <taxon>Eukaryota</taxon>
        <taxon>Metazoa</taxon>
        <taxon>Ecdysozoa</taxon>
        <taxon>Nematoda</taxon>
        <taxon>Chromadorea</taxon>
        <taxon>Rhabditida</taxon>
        <taxon>Spirurina</taxon>
        <taxon>Spiruromorpha</taxon>
        <taxon>Filarioidea</taxon>
        <taxon>Onchocercidae</taxon>
        <taxon>Onchocerca</taxon>
    </lineage>
</organism>
<protein>
    <submittedName>
        <fullName evidence="2">Uncharacterized protein</fullName>
    </submittedName>
</protein>
<reference evidence="3" key="1">
    <citation type="submission" date="2013-10" db="EMBL/GenBank/DDBJ databases">
        <title>Genome sequencing of Onchocerca volvulus.</title>
        <authorList>
            <person name="Cotton J."/>
            <person name="Tsai J."/>
            <person name="Stanley E."/>
            <person name="Tracey A."/>
            <person name="Holroyd N."/>
            <person name="Lustigman S."/>
            <person name="Berriman M."/>
        </authorList>
    </citation>
    <scope>NUCLEOTIDE SEQUENCE</scope>
</reference>
<name>A0A8R1XZL2_ONCVO</name>
<dbReference type="EnsemblMetazoa" id="OVOC607.1">
    <property type="protein sequence ID" value="OVOC607.1"/>
    <property type="gene ID" value="WBGene00237416"/>
</dbReference>
<dbReference type="AlphaFoldDB" id="A0A8R1XZL2"/>
<accession>A0A8R1XZL2</accession>
<evidence type="ECO:0000313" key="3">
    <source>
        <dbReference type="Proteomes" id="UP000024404"/>
    </source>
</evidence>
<keyword evidence="3" id="KW-1185">Reference proteome</keyword>